<evidence type="ECO:0000313" key="1">
    <source>
        <dbReference type="EMBL" id="MDR4325759.1"/>
    </source>
</evidence>
<protein>
    <submittedName>
        <fullName evidence="1">Uncharacterized protein</fullName>
    </submittedName>
</protein>
<dbReference type="AlphaFoldDB" id="A0AAJ1YZJ3"/>
<accession>A0AAJ1YZJ3</accession>
<reference evidence="1" key="1">
    <citation type="submission" date="2019-07" db="EMBL/GenBank/DDBJ databases">
        <title>Phylogenomic Reclassification of ATCC Bacillus Strains and Various Taxa within the Genus Bacillus.</title>
        <authorList>
            <person name="Riojas M.A."/>
            <person name="Frank A.M."/>
            <person name="Fenn S.L."/>
            <person name="King S.P."/>
            <person name="Brower S.M."/>
            <person name="Hazbon M.H."/>
        </authorList>
    </citation>
    <scope>NUCLEOTIDE SEQUENCE</scope>
    <source>
        <strain evidence="1">NR-12239</strain>
    </source>
</reference>
<gene>
    <name evidence="1" type="ORF">FOS08_07335</name>
</gene>
<proteinExistence type="predicted"/>
<name>A0AAJ1YZJ3_9BACI</name>
<dbReference type="EMBL" id="VLYX01000005">
    <property type="protein sequence ID" value="MDR4325759.1"/>
    <property type="molecule type" value="Genomic_DNA"/>
</dbReference>
<sequence length="63" mass="6968">MNSTITLHSAKVIEQAEINMLSARLLALQTMEKNPMQVDIKQFENATAFSSKIISGPSFNTVQ</sequence>
<evidence type="ECO:0000313" key="2">
    <source>
        <dbReference type="Proteomes" id="UP001248134"/>
    </source>
</evidence>
<dbReference type="Proteomes" id="UP001248134">
    <property type="component" value="Unassembled WGS sequence"/>
</dbReference>
<organism evidence="1 2">
    <name type="scientific">Bacillus pseudomycoides</name>
    <dbReference type="NCBI Taxonomy" id="64104"/>
    <lineage>
        <taxon>Bacteria</taxon>
        <taxon>Bacillati</taxon>
        <taxon>Bacillota</taxon>
        <taxon>Bacilli</taxon>
        <taxon>Bacillales</taxon>
        <taxon>Bacillaceae</taxon>
        <taxon>Bacillus</taxon>
        <taxon>Bacillus cereus group</taxon>
    </lineage>
</organism>
<comment type="caution">
    <text evidence="1">The sequence shown here is derived from an EMBL/GenBank/DDBJ whole genome shotgun (WGS) entry which is preliminary data.</text>
</comment>